<dbReference type="Gene3D" id="3.40.50.150">
    <property type="entry name" value="Vaccinia Virus protein VP39"/>
    <property type="match status" value="1"/>
</dbReference>
<dbReference type="SUPFAM" id="SSF53335">
    <property type="entry name" value="S-adenosyl-L-methionine-dependent methyltransferases"/>
    <property type="match status" value="1"/>
</dbReference>
<comment type="caution">
    <text evidence="3">The sequence shown here is derived from an EMBL/GenBank/DDBJ whole genome shotgun (WGS) entry which is preliminary data.</text>
</comment>
<evidence type="ECO:0000259" key="2">
    <source>
        <dbReference type="Pfam" id="PF13649"/>
    </source>
</evidence>
<dbReference type="CDD" id="cd02440">
    <property type="entry name" value="AdoMet_MTases"/>
    <property type="match status" value="1"/>
</dbReference>
<feature type="region of interest" description="Disordered" evidence="1">
    <location>
        <begin position="384"/>
        <end position="446"/>
    </location>
</feature>
<dbReference type="Pfam" id="PF13649">
    <property type="entry name" value="Methyltransf_25"/>
    <property type="match status" value="1"/>
</dbReference>
<name>K0SI01_THAOC</name>
<dbReference type="GO" id="GO:0010420">
    <property type="term" value="F:polyprenyldihydroxybenzoate methyltransferase activity"/>
    <property type="evidence" value="ECO:0007669"/>
    <property type="project" value="TreeGrafter"/>
</dbReference>
<evidence type="ECO:0000313" key="3">
    <source>
        <dbReference type="EMBL" id="EJK64599.1"/>
    </source>
</evidence>
<dbReference type="PANTHER" id="PTHR43464:SF23">
    <property type="entry name" value="JUVENILE HORMONE ACID O-METHYLTRANSFERASE"/>
    <property type="match status" value="1"/>
</dbReference>
<gene>
    <name evidence="3" type="ORF">THAOC_14652</name>
</gene>
<dbReference type="InterPro" id="IPR041698">
    <property type="entry name" value="Methyltransf_25"/>
</dbReference>
<organism evidence="3 4">
    <name type="scientific">Thalassiosira oceanica</name>
    <name type="common">Marine diatom</name>
    <dbReference type="NCBI Taxonomy" id="159749"/>
    <lineage>
        <taxon>Eukaryota</taxon>
        <taxon>Sar</taxon>
        <taxon>Stramenopiles</taxon>
        <taxon>Ochrophyta</taxon>
        <taxon>Bacillariophyta</taxon>
        <taxon>Coscinodiscophyceae</taxon>
        <taxon>Thalassiosirophycidae</taxon>
        <taxon>Thalassiosirales</taxon>
        <taxon>Thalassiosiraceae</taxon>
        <taxon>Thalassiosira</taxon>
    </lineage>
</organism>
<protein>
    <recommendedName>
        <fullName evidence="2">Methyltransferase domain-containing protein</fullName>
    </recommendedName>
</protein>
<evidence type="ECO:0000256" key="1">
    <source>
        <dbReference type="SAM" id="MobiDB-lite"/>
    </source>
</evidence>
<accession>K0SI01</accession>
<dbReference type="InterPro" id="IPR029063">
    <property type="entry name" value="SAM-dependent_MTases_sf"/>
</dbReference>
<feature type="compositionally biased region" description="Basic and acidic residues" evidence="1">
    <location>
        <begin position="395"/>
        <end position="422"/>
    </location>
</feature>
<reference evidence="3 4" key="1">
    <citation type="journal article" date="2012" name="Genome Biol.">
        <title>Genome and low-iron response of an oceanic diatom adapted to chronic iron limitation.</title>
        <authorList>
            <person name="Lommer M."/>
            <person name="Specht M."/>
            <person name="Roy A.S."/>
            <person name="Kraemer L."/>
            <person name="Andreson R."/>
            <person name="Gutowska M.A."/>
            <person name="Wolf J."/>
            <person name="Bergner S.V."/>
            <person name="Schilhabel M.B."/>
            <person name="Klostermeier U.C."/>
            <person name="Beiko R.G."/>
            <person name="Rosenstiel P."/>
            <person name="Hippler M."/>
            <person name="Laroche J."/>
        </authorList>
    </citation>
    <scope>NUCLEOTIDE SEQUENCE [LARGE SCALE GENOMIC DNA]</scope>
    <source>
        <strain evidence="3 4">CCMP1005</strain>
    </source>
</reference>
<dbReference type="PANTHER" id="PTHR43464">
    <property type="entry name" value="METHYLTRANSFERASE"/>
    <property type="match status" value="1"/>
</dbReference>
<sequence length="817" mass="90833">MIALPLAPGDASGNSHGHELKWQKNLSSNWQFFSSSETRSIVSFNSKGTLLVFGSTERWGAIDSKTGKHLSRAIKNTSSRMSETSVITAYLIHKEFLFLLLDRGTRVCVYDVSDTRNSQPIAESNNLNWSERFARSRTRQRWSSAGNFSLAFCGGKLFVAGYSDLIVSKQSRLLRRFRSRLQDLRSARCSDGSLVLRFDRLSDSLSGAVIAQDMHTPNERELFLLGASSLLRWTERQGLVSMETSGHSRIHHVDETKFLTSSAAATATAVELETVQRSCIEKVLLSSNTRHRPDREQHRSARRRRPLERREEGPGRNARQIDPGSNDDLDIEDDRQHLVVALHLPLFFAMPSSAILAKVPEPPNMDHPEEPADKELPLAALRGRRVRRATRKERRSNDARPTHGQRTDTEGCRAEGKSREEAIPQFLRCRSRPPHRVREGERDTPKQARCTEAKILPVLRSPLGVVDFPARAWHGTESAPAPRVIETISIVPRSHFHASKLRFPAFHILTQATSTLLALPMLLAVPTVDALQKSGIAASSTSVQGPSLPPSDRILPPEYYKSVYTAAGFGTTEGPGAATNTGGRTPWDIGHNRPQPAVVRAYEEGKIRGNVLDAGCGMGENCMFLASKYGIKSVTGFDLSEVAVEIAAENALDIAKKQEEQSQLPFWTTPSFLAASCTDVADRHREKLLSGITNSARTRSSSDKLLFDVVIDSGLLHCLSKEDAREYVNQISKLLQPNTGKFYIGCFSTANPDPWDNPRRISEEYLRDDLFSNGELWEIVSCTDCWWARPPTRGSSKGGAFSLALWVEARCLAMDKN</sequence>
<feature type="region of interest" description="Disordered" evidence="1">
    <location>
        <begin position="289"/>
        <end position="330"/>
    </location>
</feature>
<dbReference type="AlphaFoldDB" id="K0SI01"/>
<proteinExistence type="predicted"/>
<evidence type="ECO:0000313" key="4">
    <source>
        <dbReference type="Proteomes" id="UP000266841"/>
    </source>
</evidence>
<dbReference type="eggNOG" id="ENOG502SBYP">
    <property type="taxonomic scope" value="Eukaryota"/>
</dbReference>
<keyword evidence="4" id="KW-1185">Reference proteome</keyword>
<dbReference type="OrthoDB" id="540004at2759"/>
<dbReference type="Proteomes" id="UP000266841">
    <property type="component" value="Unassembled WGS sequence"/>
</dbReference>
<feature type="compositionally biased region" description="Basic and acidic residues" evidence="1">
    <location>
        <begin position="436"/>
        <end position="446"/>
    </location>
</feature>
<dbReference type="EMBL" id="AGNL01017084">
    <property type="protein sequence ID" value="EJK64599.1"/>
    <property type="molecule type" value="Genomic_DNA"/>
</dbReference>
<feature type="compositionally biased region" description="Basic residues" evidence="1">
    <location>
        <begin position="384"/>
        <end position="394"/>
    </location>
</feature>
<feature type="domain" description="Methyltransferase" evidence="2">
    <location>
        <begin position="611"/>
        <end position="689"/>
    </location>
</feature>